<evidence type="ECO:0000256" key="4">
    <source>
        <dbReference type="ARBA" id="ARBA00022475"/>
    </source>
</evidence>
<dbReference type="EMBL" id="BSNC01000003">
    <property type="protein sequence ID" value="GLP95932.1"/>
    <property type="molecule type" value="Genomic_DNA"/>
</dbReference>
<evidence type="ECO:0000256" key="2">
    <source>
        <dbReference type="ARBA" id="ARBA00004429"/>
    </source>
</evidence>
<evidence type="ECO:0000256" key="6">
    <source>
        <dbReference type="ARBA" id="ARBA00022989"/>
    </source>
</evidence>
<feature type="transmembrane region" description="Helical" evidence="8">
    <location>
        <begin position="238"/>
        <end position="257"/>
    </location>
</feature>
<feature type="transmembrane region" description="Helical" evidence="8">
    <location>
        <begin position="311"/>
        <end position="330"/>
    </location>
</feature>
<dbReference type="Pfam" id="PF07690">
    <property type="entry name" value="MFS_1"/>
    <property type="match status" value="1"/>
</dbReference>
<dbReference type="InterPro" id="IPR011701">
    <property type="entry name" value="MFS"/>
</dbReference>
<dbReference type="RefSeq" id="WP_245837164.1">
    <property type="nucleotide sequence ID" value="NZ_BSNC01000003.1"/>
</dbReference>
<reference evidence="9" key="1">
    <citation type="journal article" date="2014" name="Int. J. Syst. Evol. Microbiol.">
        <title>Complete genome sequence of Corynebacterium casei LMG S-19264T (=DSM 44701T), isolated from a smear-ripened cheese.</title>
        <authorList>
            <consortium name="US DOE Joint Genome Institute (JGI-PGF)"/>
            <person name="Walter F."/>
            <person name="Albersmeier A."/>
            <person name="Kalinowski J."/>
            <person name="Ruckert C."/>
        </authorList>
    </citation>
    <scope>NUCLEOTIDE SEQUENCE</scope>
    <source>
        <strain evidence="9">NBRC 101628</strain>
    </source>
</reference>
<dbReference type="InterPro" id="IPR050375">
    <property type="entry name" value="MFS_TsgA-like"/>
</dbReference>
<dbReference type="GO" id="GO:0005886">
    <property type="term" value="C:plasma membrane"/>
    <property type="evidence" value="ECO:0007669"/>
    <property type="project" value="UniProtKB-SubCell"/>
</dbReference>
<evidence type="ECO:0000256" key="5">
    <source>
        <dbReference type="ARBA" id="ARBA00022692"/>
    </source>
</evidence>
<reference evidence="9" key="2">
    <citation type="submission" date="2023-01" db="EMBL/GenBank/DDBJ databases">
        <title>Draft genome sequence of Paraferrimonas sedimenticola strain NBRC 101628.</title>
        <authorList>
            <person name="Sun Q."/>
            <person name="Mori K."/>
        </authorList>
    </citation>
    <scope>NUCLEOTIDE SEQUENCE</scope>
    <source>
        <strain evidence="9">NBRC 101628</strain>
    </source>
</reference>
<comment type="function">
    <text evidence="1">Intake of glucose and galactose.</text>
</comment>
<dbReference type="PANTHER" id="PTHR43702">
    <property type="entry name" value="L-FUCOSE-PROTON SYMPORTER"/>
    <property type="match status" value="1"/>
</dbReference>
<dbReference type="GO" id="GO:1904659">
    <property type="term" value="P:D-glucose transmembrane transport"/>
    <property type="evidence" value="ECO:0007669"/>
    <property type="project" value="InterPro"/>
</dbReference>
<evidence type="ECO:0000256" key="3">
    <source>
        <dbReference type="ARBA" id="ARBA00009120"/>
    </source>
</evidence>
<dbReference type="SUPFAM" id="SSF103473">
    <property type="entry name" value="MFS general substrate transporter"/>
    <property type="match status" value="1"/>
</dbReference>
<dbReference type="NCBIfam" id="TIGR01272">
    <property type="entry name" value="gluP"/>
    <property type="match status" value="1"/>
</dbReference>
<evidence type="ECO:0000256" key="1">
    <source>
        <dbReference type="ARBA" id="ARBA00003321"/>
    </source>
</evidence>
<keyword evidence="7 8" id="KW-0472">Membrane</keyword>
<feature type="transmembrane region" description="Helical" evidence="8">
    <location>
        <begin position="14"/>
        <end position="33"/>
    </location>
</feature>
<dbReference type="GO" id="GO:0005354">
    <property type="term" value="F:galactose transmembrane transporter activity"/>
    <property type="evidence" value="ECO:0007669"/>
    <property type="project" value="InterPro"/>
</dbReference>
<keyword evidence="10" id="KW-1185">Reference proteome</keyword>
<keyword evidence="6 8" id="KW-1133">Transmembrane helix</keyword>
<proteinExistence type="inferred from homology"/>
<dbReference type="InterPro" id="IPR005964">
    <property type="entry name" value="Glc/Gal_transptr_bac"/>
</dbReference>
<comment type="subcellular location">
    <subcellularLocation>
        <location evidence="2">Cell inner membrane</location>
        <topology evidence="2">Multi-pass membrane protein</topology>
    </subcellularLocation>
</comment>
<evidence type="ECO:0000313" key="9">
    <source>
        <dbReference type="EMBL" id="GLP95932.1"/>
    </source>
</evidence>
<accession>A0AA37RWA8</accession>
<feature type="transmembrane region" description="Helical" evidence="8">
    <location>
        <begin position="144"/>
        <end position="167"/>
    </location>
</feature>
<gene>
    <name evidence="9" type="primary">nagP</name>
    <name evidence="9" type="ORF">GCM10007895_12380</name>
</gene>
<dbReference type="Proteomes" id="UP001161422">
    <property type="component" value="Unassembled WGS sequence"/>
</dbReference>
<comment type="similarity">
    <text evidence="3">Belongs to the major facilitator superfamily. FHS transporter (TC 2.A.1.7) family.</text>
</comment>
<organism evidence="9 10">
    <name type="scientific">Paraferrimonas sedimenticola</name>
    <dbReference type="NCBI Taxonomy" id="375674"/>
    <lineage>
        <taxon>Bacteria</taxon>
        <taxon>Pseudomonadati</taxon>
        <taxon>Pseudomonadota</taxon>
        <taxon>Gammaproteobacteria</taxon>
        <taxon>Alteromonadales</taxon>
        <taxon>Ferrimonadaceae</taxon>
        <taxon>Paraferrimonas</taxon>
    </lineage>
</organism>
<feature type="transmembrane region" description="Helical" evidence="8">
    <location>
        <begin position="350"/>
        <end position="371"/>
    </location>
</feature>
<feature type="transmembrane region" description="Helical" evidence="8">
    <location>
        <begin position="200"/>
        <end position="217"/>
    </location>
</feature>
<feature type="transmembrane region" description="Helical" evidence="8">
    <location>
        <begin position="85"/>
        <end position="102"/>
    </location>
</feature>
<feature type="transmembrane region" description="Helical" evidence="8">
    <location>
        <begin position="53"/>
        <end position="73"/>
    </location>
</feature>
<dbReference type="InterPro" id="IPR036259">
    <property type="entry name" value="MFS_trans_sf"/>
</dbReference>
<evidence type="ECO:0000256" key="8">
    <source>
        <dbReference type="SAM" id="Phobius"/>
    </source>
</evidence>
<dbReference type="Gene3D" id="1.20.1250.20">
    <property type="entry name" value="MFS general substrate transporter like domains"/>
    <property type="match status" value="2"/>
</dbReference>
<keyword evidence="5 8" id="KW-0812">Transmembrane</keyword>
<feature type="transmembrane region" description="Helical" evidence="8">
    <location>
        <begin position="108"/>
        <end position="132"/>
    </location>
</feature>
<feature type="transmembrane region" description="Helical" evidence="8">
    <location>
        <begin position="383"/>
        <end position="400"/>
    </location>
</feature>
<dbReference type="AlphaFoldDB" id="A0AA37RWA8"/>
<feature type="transmembrane region" description="Helical" evidence="8">
    <location>
        <begin position="277"/>
        <end position="299"/>
    </location>
</feature>
<evidence type="ECO:0000313" key="10">
    <source>
        <dbReference type="Proteomes" id="UP001161422"/>
    </source>
</evidence>
<evidence type="ECO:0000256" key="7">
    <source>
        <dbReference type="ARBA" id="ARBA00023136"/>
    </source>
</evidence>
<sequence>MDAAIDKTPTQPQWVPMAIIGTLFFIFGFVTWLNGSLIPFLEIVCELNQMEAYLVATAFYIAYTVMALPMSMILQRTGYRKGMMLGLLIIALGALVFIPAALSREYSVFLLAMFVMGSGLTILQTASNPYIVHIGPKESAAVRISIMGLLNKGAGIVAPVMFTALMLSGMDQFSEEKLALMDAVARSQALTELSHRLVEPYVWMAGVLVLLAFAIKFSPLPELDLGDDGKDKAPVKEVFQYPHLVLGAVALFLYVGVEVIAGDTIGMYGRQLGVENFGMLTSYTMAFMVAGYVIGMALIPRFISQEKALQASALFGILFSLGIMFSSAGSTSIADATIALFGVPTVPNSLFFLALLGLANALVWPAVWPLALDGLGKHTSTGAALLIMGISGGAIMPLLYGAVAESSGDSQWAYWVLLPGYVYLAFYAFKGHQLRRWK</sequence>
<dbReference type="GO" id="GO:0055056">
    <property type="term" value="F:D-glucose transmembrane transporter activity"/>
    <property type="evidence" value="ECO:0007669"/>
    <property type="project" value="InterPro"/>
</dbReference>
<keyword evidence="4" id="KW-1003">Cell membrane</keyword>
<comment type="caution">
    <text evidence="9">The sequence shown here is derived from an EMBL/GenBank/DDBJ whole genome shotgun (WGS) entry which is preliminary data.</text>
</comment>
<dbReference type="PANTHER" id="PTHR43702:SF12">
    <property type="entry name" value="N-ACETYL GLUCOSAMINE TRANSPORTER NAGP"/>
    <property type="match status" value="1"/>
</dbReference>
<dbReference type="CDD" id="cd17394">
    <property type="entry name" value="MFS_FucP_like"/>
    <property type="match status" value="1"/>
</dbReference>
<protein>
    <submittedName>
        <fullName evidence="9">Glucose/galactose MFS transporter</fullName>
    </submittedName>
</protein>
<name>A0AA37RWA8_9GAMM</name>
<feature type="transmembrane region" description="Helical" evidence="8">
    <location>
        <begin position="412"/>
        <end position="429"/>
    </location>
</feature>